<keyword evidence="2" id="KW-1185">Reference proteome</keyword>
<evidence type="ECO:0000313" key="1">
    <source>
        <dbReference type="EMBL" id="KAI4382791.1"/>
    </source>
</evidence>
<evidence type="ECO:0000313" key="2">
    <source>
        <dbReference type="Proteomes" id="UP001057402"/>
    </source>
</evidence>
<sequence length="78" mass="8788">MFNLIPDNWGGHIGPWAREITRGFDCLKALHFRRMIVTDGDLQMLATNMGRVLQVFKLDKCSGFSSTDLSMSPDSARI</sequence>
<gene>
    <name evidence="1" type="ORF">MLD38_008706</name>
</gene>
<protein>
    <submittedName>
        <fullName evidence="1">Uncharacterized protein</fullName>
    </submittedName>
</protein>
<accession>A0ACB9RY99</accession>
<dbReference type="EMBL" id="CM042882">
    <property type="protein sequence ID" value="KAI4382791.1"/>
    <property type="molecule type" value="Genomic_DNA"/>
</dbReference>
<organism evidence="1 2">
    <name type="scientific">Melastoma candidum</name>
    <dbReference type="NCBI Taxonomy" id="119954"/>
    <lineage>
        <taxon>Eukaryota</taxon>
        <taxon>Viridiplantae</taxon>
        <taxon>Streptophyta</taxon>
        <taxon>Embryophyta</taxon>
        <taxon>Tracheophyta</taxon>
        <taxon>Spermatophyta</taxon>
        <taxon>Magnoliopsida</taxon>
        <taxon>eudicotyledons</taxon>
        <taxon>Gunneridae</taxon>
        <taxon>Pentapetalae</taxon>
        <taxon>rosids</taxon>
        <taxon>malvids</taxon>
        <taxon>Myrtales</taxon>
        <taxon>Melastomataceae</taxon>
        <taxon>Melastomatoideae</taxon>
        <taxon>Melastomateae</taxon>
        <taxon>Melastoma</taxon>
    </lineage>
</organism>
<name>A0ACB9RY99_9MYRT</name>
<comment type="caution">
    <text evidence="1">The sequence shown here is derived from an EMBL/GenBank/DDBJ whole genome shotgun (WGS) entry which is preliminary data.</text>
</comment>
<dbReference type="Proteomes" id="UP001057402">
    <property type="component" value="Chromosome 3"/>
</dbReference>
<proteinExistence type="predicted"/>
<reference evidence="2" key="1">
    <citation type="journal article" date="2023" name="Front. Plant Sci.">
        <title>Chromosomal-level genome assembly of Melastoma candidum provides insights into trichome evolution.</title>
        <authorList>
            <person name="Zhong Y."/>
            <person name="Wu W."/>
            <person name="Sun C."/>
            <person name="Zou P."/>
            <person name="Liu Y."/>
            <person name="Dai S."/>
            <person name="Zhou R."/>
        </authorList>
    </citation>
    <scope>NUCLEOTIDE SEQUENCE [LARGE SCALE GENOMIC DNA]</scope>
</reference>